<reference evidence="2" key="2">
    <citation type="submission" date="2023-06" db="EMBL/GenBank/DDBJ databases">
        <authorList>
            <consortium name="Lawrence Berkeley National Laboratory"/>
            <person name="Haridas S."/>
            <person name="Hensen N."/>
            <person name="Bonometti L."/>
            <person name="Westerberg I."/>
            <person name="Brannstrom I.O."/>
            <person name="Guillou S."/>
            <person name="Cros-Aarteil S."/>
            <person name="Calhoun S."/>
            <person name="Kuo A."/>
            <person name="Mondo S."/>
            <person name="Pangilinan J."/>
            <person name="Riley R."/>
            <person name="LaButti K."/>
            <person name="Andreopoulos B."/>
            <person name="Lipzen A."/>
            <person name="Chen C."/>
            <person name="Yanf M."/>
            <person name="Daum C."/>
            <person name="Ng V."/>
            <person name="Clum A."/>
            <person name="Steindorff A."/>
            <person name="Ohm R."/>
            <person name="Martin F."/>
            <person name="Silar P."/>
            <person name="Natvig D."/>
            <person name="Lalanne C."/>
            <person name="Gautier V."/>
            <person name="Ament-velasquez S.L."/>
            <person name="Kruys A."/>
            <person name="Hutchinson M.I."/>
            <person name="Powell A.J."/>
            <person name="Barry K."/>
            <person name="Miller A.N."/>
            <person name="Grigoriev I.V."/>
            <person name="Debuchy R."/>
            <person name="Gladieux P."/>
            <person name="Thoren M.H."/>
            <person name="Johannesson H."/>
        </authorList>
    </citation>
    <scope>NUCLEOTIDE SEQUENCE</scope>
    <source>
        <strain evidence="2">CBS 232.78</strain>
    </source>
</reference>
<comment type="caution">
    <text evidence="2">The sequence shown here is derived from an EMBL/GenBank/DDBJ whole genome shotgun (WGS) entry which is preliminary data.</text>
</comment>
<organism evidence="2 3">
    <name type="scientific">Podospora didyma</name>
    <dbReference type="NCBI Taxonomy" id="330526"/>
    <lineage>
        <taxon>Eukaryota</taxon>
        <taxon>Fungi</taxon>
        <taxon>Dikarya</taxon>
        <taxon>Ascomycota</taxon>
        <taxon>Pezizomycotina</taxon>
        <taxon>Sordariomycetes</taxon>
        <taxon>Sordariomycetidae</taxon>
        <taxon>Sordariales</taxon>
        <taxon>Podosporaceae</taxon>
        <taxon>Podospora</taxon>
    </lineage>
</organism>
<gene>
    <name evidence="2" type="ORF">B0H63DRAFT_486972</name>
</gene>
<reference evidence="2" key="1">
    <citation type="journal article" date="2023" name="Mol. Phylogenet. Evol.">
        <title>Genome-scale phylogeny and comparative genomics of the fungal order Sordariales.</title>
        <authorList>
            <person name="Hensen N."/>
            <person name="Bonometti L."/>
            <person name="Westerberg I."/>
            <person name="Brannstrom I.O."/>
            <person name="Guillou S."/>
            <person name="Cros-Aarteil S."/>
            <person name="Calhoun S."/>
            <person name="Haridas S."/>
            <person name="Kuo A."/>
            <person name="Mondo S."/>
            <person name="Pangilinan J."/>
            <person name="Riley R."/>
            <person name="LaButti K."/>
            <person name="Andreopoulos B."/>
            <person name="Lipzen A."/>
            <person name="Chen C."/>
            <person name="Yan M."/>
            <person name="Daum C."/>
            <person name="Ng V."/>
            <person name="Clum A."/>
            <person name="Steindorff A."/>
            <person name="Ohm R.A."/>
            <person name="Martin F."/>
            <person name="Silar P."/>
            <person name="Natvig D.O."/>
            <person name="Lalanne C."/>
            <person name="Gautier V."/>
            <person name="Ament-Velasquez S.L."/>
            <person name="Kruys A."/>
            <person name="Hutchinson M.I."/>
            <person name="Powell A.J."/>
            <person name="Barry K."/>
            <person name="Miller A.N."/>
            <person name="Grigoriev I.V."/>
            <person name="Debuchy R."/>
            <person name="Gladieux P."/>
            <person name="Hiltunen Thoren M."/>
            <person name="Johannesson H."/>
        </authorList>
    </citation>
    <scope>NUCLEOTIDE SEQUENCE</scope>
    <source>
        <strain evidence="2">CBS 232.78</strain>
    </source>
</reference>
<evidence type="ECO:0000256" key="1">
    <source>
        <dbReference type="SAM" id="MobiDB-lite"/>
    </source>
</evidence>
<dbReference type="PANTHER" id="PTHR10622:SF10">
    <property type="entry name" value="HET DOMAIN-CONTAINING PROTEIN"/>
    <property type="match status" value="1"/>
</dbReference>
<dbReference type="PANTHER" id="PTHR10622">
    <property type="entry name" value="HET DOMAIN-CONTAINING PROTEIN"/>
    <property type="match status" value="1"/>
</dbReference>
<evidence type="ECO:0000313" key="2">
    <source>
        <dbReference type="EMBL" id="KAK3370422.1"/>
    </source>
</evidence>
<protein>
    <recommendedName>
        <fullName evidence="4">Heterokaryon incompatibility domain-containing protein</fullName>
    </recommendedName>
</protein>
<sequence length="544" mass="61481">MFHWYQKSQICYAYLADVIEIPDDEGRSSDGKSGPQSFYVDSAAFKSSRWFTRGWTLQELLAPKDIRFFSSSWDYLGRIGRLVEEISSATGIPTQYLTQELSLASASVACKMHWLSRRKTTRREDMAYCMLGIFGINMPLLYGEGDKAFIRLQEEILKSNTDHTLFCWAWTESVPASWTSMLAPNPAVFAQASQFVQNRVSVKPLPYSMTNYGLSITLPMVQAWSYALLMLDVNDTGMSPGGEQYDYEYNRLNYKFCIPVRPRRSEDGIHERERFPPTPIPFEIRRGNLRRHVIVRARADILALSSLGSLGLTGVRGEIDINRRQSPYGFLITIQDTLHLLDGSSKSFKFWSSSAENRVLQDISKAIRFETFPNKHSFDPDSSVFWVNPEGHSRTSGLMKIGRGQDVGCVLYFEVRISAPASSHHVSSSKDVEWNCQAVPAEFWKDSESSKVKLLKRLDLRFKSGRSYQEDEGPYKVEVGEIFRVPVGGLVPAGGKICTTVHLATRPGYNNFDVEHPPEESGEADWEDELSDSSVVARVSGKRG</sequence>
<accession>A0AAE0N4G1</accession>
<dbReference type="EMBL" id="JAULSW010000009">
    <property type="protein sequence ID" value="KAK3370422.1"/>
    <property type="molecule type" value="Genomic_DNA"/>
</dbReference>
<evidence type="ECO:0000313" key="3">
    <source>
        <dbReference type="Proteomes" id="UP001285441"/>
    </source>
</evidence>
<keyword evidence="3" id="KW-1185">Reference proteome</keyword>
<feature type="compositionally biased region" description="Acidic residues" evidence="1">
    <location>
        <begin position="520"/>
        <end position="531"/>
    </location>
</feature>
<feature type="region of interest" description="Disordered" evidence="1">
    <location>
        <begin position="515"/>
        <end position="544"/>
    </location>
</feature>
<proteinExistence type="predicted"/>
<name>A0AAE0N4G1_9PEZI</name>
<evidence type="ECO:0008006" key="4">
    <source>
        <dbReference type="Google" id="ProtNLM"/>
    </source>
</evidence>
<dbReference type="AlphaFoldDB" id="A0AAE0N4G1"/>
<dbReference type="Proteomes" id="UP001285441">
    <property type="component" value="Unassembled WGS sequence"/>
</dbReference>